<keyword evidence="5" id="KW-1185">Reference proteome</keyword>
<feature type="region of interest" description="Disordered" evidence="3">
    <location>
        <begin position="173"/>
        <end position="219"/>
    </location>
</feature>
<dbReference type="InterPro" id="IPR051992">
    <property type="entry name" value="OxStress_Response_Reg"/>
</dbReference>
<evidence type="ECO:0000313" key="4">
    <source>
        <dbReference type="EMBL" id="KAJ7979244.1"/>
    </source>
</evidence>
<reference evidence="4" key="1">
    <citation type="journal article" date="2023" name="Science">
        <title>Elucidation of the pathway for biosynthesis of saponin adjuvants from the soapbark tree.</title>
        <authorList>
            <person name="Reed J."/>
            <person name="Orme A."/>
            <person name="El-Demerdash A."/>
            <person name="Owen C."/>
            <person name="Martin L.B.B."/>
            <person name="Misra R.C."/>
            <person name="Kikuchi S."/>
            <person name="Rejzek M."/>
            <person name="Martin A.C."/>
            <person name="Harkess A."/>
            <person name="Leebens-Mack J."/>
            <person name="Louveau T."/>
            <person name="Stephenson M.J."/>
            <person name="Osbourn A."/>
        </authorList>
    </citation>
    <scope>NUCLEOTIDE SEQUENCE</scope>
    <source>
        <strain evidence="4">S10</strain>
    </source>
</reference>
<dbReference type="GO" id="GO:0006950">
    <property type="term" value="P:response to stress"/>
    <property type="evidence" value="ECO:0007669"/>
    <property type="project" value="UniProtKB-ARBA"/>
</dbReference>
<feature type="compositionally biased region" description="Low complexity" evidence="3">
    <location>
        <begin position="42"/>
        <end position="57"/>
    </location>
</feature>
<proteinExistence type="predicted"/>
<protein>
    <submittedName>
        <fullName evidence="4">Myotubularin-related 2</fullName>
    </submittedName>
</protein>
<comment type="caution">
    <text evidence="4">The sequence shown here is derived from an EMBL/GenBank/DDBJ whole genome shotgun (WGS) entry which is preliminary data.</text>
</comment>
<dbReference type="PANTHER" id="PTHR33172">
    <property type="entry name" value="OS08G0516900 PROTEIN"/>
    <property type="match status" value="1"/>
</dbReference>
<evidence type="ECO:0000256" key="2">
    <source>
        <dbReference type="ARBA" id="ARBA00023242"/>
    </source>
</evidence>
<keyword evidence="2" id="KW-0539">Nucleus</keyword>
<name>A0AAD7QDD5_QUISA</name>
<organism evidence="4 5">
    <name type="scientific">Quillaja saponaria</name>
    <name type="common">Soap bark tree</name>
    <dbReference type="NCBI Taxonomy" id="32244"/>
    <lineage>
        <taxon>Eukaryota</taxon>
        <taxon>Viridiplantae</taxon>
        <taxon>Streptophyta</taxon>
        <taxon>Embryophyta</taxon>
        <taxon>Tracheophyta</taxon>
        <taxon>Spermatophyta</taxon>
        <taxon>Magnoliopsida</taxon>
        <taxon>eudicotyledons</taxon>
        <taxon>Gunneridae</taxon>
        <taxon>Pentapetalae</taxon>
        <taxon>rosids</taxon>
        <taxon>fabids</taxon>
        <taxon>Fabales</taxon>
        <taxon>Quillajaceae</taxon>
        <taxon>Quillaja</taxon>
    </lineage>
</organism>
<accession>A0AAD7QDD5</accession>
<dbReference type="Proteomes" id="UP001163823">
    <property type="component" value="Chromosome 2"/>
</dbReference>
<dbReference type="AlphaFoldDB" id="A0AAD7QDD5"/>
<dbReference type="GO" id="GO:0005634">
    <property type="term" value="C:nucleus"/>
    <property type="evidence" value="ECO:0007669"/>
    <property type="project" value="UniProtKB-SubCell"/>
</dbReference>
<feature type="region of interest" description="Disordered" evidence="3">
    <location>
        <begin position="29"/>
        <end position="77"/>
    </location>
</feature>
<dbReference type="KEGG" id="qsa:O6P43_002664"/>
<comment type="subcellular location">
    <subcellularLocation>
        <location evidence="1">Nucleus</location>
    </subcellularLocation>
</comment>
<evidence type="ECO:0000256" key="3">
    <source>
        <dbReference type="SAM" id="MobiDB-lite"/>
    </source>
</evidence>
<evidence type="ECO:0000313" key="5">
    <source>
        <dbReference type="Proteomes" id="UP001163823"/>
    </source>
</evidence>
<dbReference type="EMBL" id="JARAOO010000002">
    <property type="protein sequence ID" value="KAJ7979244.1"/>
    <property type="molecule type" value="Genomic_DNA"/>
</dbReference>
<evidence type="ECO:0000256" key="1">
    <source>
        <dbReference type="ARBA" id="ARBA00004123"/>
    </source>
</evidence>
<sequence>MSIALESNSGGTINRSKFIGGMPCMSIYDRSFQPERGDDSDSSSSSSIGRNSDSSGGSSDGEDSGENEVQSSFKGPLDTMDALEDVLPVKRGISEFYSGKSKSFTSLADASFATNMDDIVKPEDPYTKKRKNLLAHNIIAERNRNCSLKNNGCGISKRSANFSRGTFSCRVTSTSSSGHTSSEEGNSVSSSPSSGLPPLHPHGRMLPAEESVSSPRQNSTWRSFSLSDLRSVAAEDLNISGQAIFGRNTGRKLN</sequence>
<gene>
    <name evidence="4" type="ORF">O6P43_002664</name>
</gene>
<dbReference type="PANTHER" id="PTHR33172:SF96">
    <property type="entry name" value="PROTEIN OXIDATIVE STRESS 3 LIKE 3"/>
    <property type="match status" value="1"/>
</dbReference>
<feature type="compositionally biased region" description="Low complexity" evidence="3">
    <location>
        <begin position="173"/>
        <end position="197"/>
    </location>
</feature>